<dbReference type="PROSITE" id="PS50893">
    <property type="entry name" value="ABC_TRANSPORTER_2"/>
    <property type="match status" value="1"/>
</dbReference>
<dbReference type="PANTHER" id="PTHR42939:SF1">
    <property type="entry name" value="ABC TRANSPORTER ATP-BINDING PROTEIN ALBC-RELATED"/>
    <property type="match status" value="1"/>
</dbReference>
<evidence type="ECO:0000256" key="3">
    <source>
        <dbReference type="ARBA" id="ARBA00022840"/>
    </source>
</evidence>
<keyword evidence="2" id="KW-0547">Nucleotide-binding</keyword>
<organism evidence="6 7">
    <name type="scientific">Bradyrhizobium brasilense</name>
    <dbReference type="NCBI Taxonomy" id="1419277"/>
    <lineage>
        <taxon>Bacteria</taxon>
        <taxon>Pseudomonadati</taxon>
        <taxon>Pseudomonadota</taxon>
        <taxon>Alphaproteobacteria</taxon>
        <taxon>Hyphomicrobiales</taxon>
        <taxon>Nitrobacteraceae</taxon>
        <taxon>Bradyrhizobium</taxon>
    </lineage>
</organism>
<dbReference type="RefSeq" id="WP_092090471.1">
    <property type="nucleotide sequence ID" value="NZ_FMZW01000088.1"/>
</dbReference>
<accession>A0A1G7Q0A9</accession>
<dbReference type="InterPro" id="IPR027417">
    <property type="entry name" value="P-loop_NTPase"/>
</dbReference>
<evidence type="ECO:0000256" key="2">
    <source>
        <dbReference type="ARBA" id="ARBA00022741"/>
    </source>
</evidence>
<dbReference type="Gene3D" id="3.40.50.300">
    <property type="entry name" value="P-loop containing nucleotide triphosphate hydrolases"/>
    <property type="match status" value="1"/>
</dbReference>
<feature type="domain" description="ABC transporter" evidence="5">
    <location>
        <begin position="10"/>
        <end position="234"/>
    </location>
</feature>
<dbReference type="PANTHER" id="PTHR42939">
    <property type="entry name" value="ABC TRANSPORTER ATP-BINDING PROTEIN ALBC-RELATED"/>
    <property type="match status" value="1"/>
</dbReference>
<keyword evidence="3 6" id="KW-0067">ATP-binding</keyword>
<name>A0A1G7Q0A9_9BRAD</name>
<dbReference type="EMBL" id="FMZW01000088">
    <property type="protein sequence ID" value="SDF91934.1"/>
    <property type="molecule type" value="Genomic_DNA"/>
</dbReference>
<dbReference type="Proteomes" id="UP000199245">
    <property type="component" value="Unassembled WGS sequence"/>
</dbReference>
<dbReference type="SUPFAM" id="SSF52540">
    <property type="entry name" value="P-loop containing nucleoside triphosphate hydrolases"/>
    <property type="match status" value="1"/>
</dbReference>
<evidence type="ECO:0000256" key="1">
    <source>
        <dbReference type="ARBA" id="ARBA00022448"/>
    </source>
</evidence>
<dbReference type="GO" id="GO:0016887">
    <property type="term" value="F:ATP hydrolysis activity"/>
    <property type="evidence" value="ECO:0007669"/>
    <property type="project" value="InterPro"/>
</dbReference>
<evidence type="ECO:0000259" key="5">
    <source>
        <dbReference type="PROSITE" id="PS50893"/>
    </source>
</evidence>
<dbReference type="InterPro" id="IPR003593">
    <property type="entry name" value="AAA+_ATPase"/>
</dbReference>
<comment type="function">
    <text evidence="4">Involved in beta-(1--&gt;2)glucan export. Transmembrane domains (TMD) form a pore in the inner membrane and the ATP-binding domain (NBD) is responsible for energy generation.</text>
</comment>
<sequence length="240" mass="26003">MSAIGPYPLLRVDGLTKRYSAERAIDDAAFSAFPGEILGIIGPNGAGKTTLMEAAVGLVSADSGEVLWRGEPLPASRRRNALFYLPDGVRPYQDQVTADVISFFAGVYRRSVAEIDAIVSSVGLKSVLHKRVGALSKGYNRRLLLSLGLLTPHELLLMDEPFDGFDLRQTRNIIAVLRHHAEGGRTFVLAIHELADAERICDRFVLLAGGQVRGSGTLEELREATSMPSGSLEDIFLALT</sequence>
<dbReference type="AlphaFoldDB" id="A0A1G7Q0A9"/>
<evidence type="ECO:0000313" key="7">
    <source>
        <dbReference type="Proteomes" id="UP000199245"/>
    </source>
</evidence>
<evidence type="ECO:0000313" key="6">
    <source>
        <dbReference type="EMBL" id="SDF91934.1"/>
    </source>
</evidence>
<dbReference type="InterPro" id="IPR003439">
    <property type="entry name" value="ABC_transporter-like_ATP-bd"/>
</dbReference>
<protein>
    <submittedName>
        <fullName evidence="6">ABC-2 type transport system ATP-binding protein</fullName>
    </submittedName>
</protein>
<dbReference type="Pfam" id="PF00005">
    <property type="entry name" value="ABC_tran"/>
    <property type="match status" value="1"/>
</dbReference>
<keyword evidence="1" id="KW-0813">Transport</keyword>
<reference evidence="6 7" key="1">
    <citation type="submission" date="2016-10" db="EMBL/GenBank/DDBJ databases">
        <authorList>
            <person name="de Groot N.N."/>
        </authorList>
    </citation>
    <scope>NUCLEOTIDE SEQUENCE [LARGE SCALE GENOMIC DNA]</scope>
    <source>
        <strain evidence="6 7">R5</strain>
    </source>
</reference>
<evidence type="ECO:0000256" key="4">
    <source>
        <dbReference type="ARBA" id="ARBA00024722"/>
    </source>
</evidence>
<dbReference type="GO" id="GO:0005524">
    <property type="term" value="F:ATP binding"/>
    <property type="evidence" value="ECO:0007669"/>
    <property type="project" value="UniProtKB-KW"/>
</dbReference>
<gene>
    <name evidence="6" type="ORF">SAMN05216337_108812</name>
</gene>
<dbReference type="SMART" id="SM00382">
    <property type="entry name" value="AAA"/>
    <property type="match status" value="1"/>
</dbReference>
<dbReference type="InterPro" id="IPR051782">
    <property type="entry name" value="ABC_Transporter_VariousFunc"/>
</dbReference>
<proteinExistence type="predicted"/>